<gene>
    <name evidence="3" type="ORF">QYF61_012615</name>
</gene>
<proteinExistence type="predicted"/>
<reference evidence="3 4" key="1">
    <citation type="journal article" date="2023" name="J. Hered.">
        <title>Chromosome-level genome of the wood stork (Mycteria americana) provides insight into avian chromosome evolution.</title>
        <authorList>
            <person name="Flamio R. Jr."/>
            <person name="Ramstad K.M."/>
        </authorList>
    </citation>
    <scope>NUCLEOTIDE SEQUENCE [LARGE SCALE GENOMIC DNA]</scope>
    <source>
        <strain evidence="3">JAX WOST 10</strain>
    </source>
</reference>
<dbReference type="Pfam" id="PF00432">
    <property type="entry name" value="Prenyltrans"/>
    <property type="match status" value="1"/>
</dbReference>
<feature type="non-terminal residue" evidence="3">
    <location>
        <position position="255"/>
    </location>
</feature>
<protein>
    <recommendedName>
        <fullName evidence="2">Prenyltransferase alpha-alpha toroid domain-containing protein</fullName>
    </recommendedName>
</protein>
<name>A0AAN7MJH3_MYCAM</name>
<evidence type="ECO:0000256" key="1">
    <source>
        <dbReference type="ARBA" id="ARBA00022737"/>
    </source>
</evidence>
<dbReference type="InterPro" id="IPR001330">
    <property type="entry name" value="Prenyltrans"/>
</dbReference>
<organism evidence="3 4">
    <name type="scientific">Mycteria americana</name>
    <name type="common">Wood stork</name>
    <dbReference type="NCBI Taxonomy" id="33587"/>
    <lineage>
        <taxon>Eukaryota</taxon>
        <taxon>Metazoa</taxon>
        <taxon>Chordata</taxon>
        <taxon>Craniata</taxon>
        <taxon>Vertebrata</taxon>
        <taxon>Euteleostomi</taxon>
        <taxon>Archelosauria</taxon>
        <taxon>Archosauria</taxon>
        <taxon>Dinosauria</taxon>
        <taxon>Saurischia</taxon>
        <taxon>Theropoda</taxon>
        <taxon>Coelurosauria</taxon>
        <taxon>Aves</taxon>
        <taxon>Neognathae</taxon>
        <taxon>Neoaves</taxon>
        <taxon>Aequornithes</taxon>
        <taxon>Ciconiiformes</taxon>
        <taxon>Ciconiidae</taxon>
        <taxon>Mycteria</taxon>
    </lineage>
</organism>
<evidence type="ECO:0000313" key="3">
    <source>
        <dbReference type="EMBL" id="KAK4806894.1"/>
    </source>
</evidence>
<dbReference type="SUPFAM" id="SSF48239">
    <property type="entry name" value="Terpenoid cyclases/Protein prenyltransferases"/>
    <property type="match status" value="1"/>
</dbReference>
<evidence type="ECO:0000259" key="2">
    <source>
        <dbReference type="Pfam" id="PF00432"/>
    </source>
</evidence>
<accession>A0AAN7MJH3</accession>
<dbReference type="InterPro" id="IPR008930">
    <property type="entry name" value="Terpenoid_cyclase/PrenylTrfase"/>
</dbReference>
<keyword evidence="4" id="KW-1185">Reference proteome</keyword>
<feature type="domain" description="Prenyltransferase alpha-alpha toroid" evidence="2">
    <location>
        <begin position="194"/>
        <end position="251"/>
    </location>
</feature>
<dbReference type="Proteomes" id="UP001333110">
    <property type="component" value="Unassembled WGS sequence"/>
</dbReference>
<dbReference type="AlphaFoldDB" id="A0AAN7MJH3"/>
<evidence type="ECO:0000313" key="4">
    <source>
        <dbReference type="Proteomes" id="UP001333110"/>
    </source>
</evidence>
<dbReference type="Gene3D" id="1.50.10.20">
    <property type="match status" value="1"/>
</dbReference>
<keyword evidence="1" id="KW-0677">Repeat</keyword>
<dbReference type="GO" id="GO:0003824">
    <property type="term" value="F:catalytic activity"/>
    <property type="evidence" value="ECO:0007669"/>
    <property type="project" value="InterPro"/>
</dbReference>
<comment type="caution">
    <text evidence="3">The sequence shown here is derived from an EMBL/GenBank/DDBJ whole genome shotgun (WGS) entry which is preliminary data.</text>
</comment>
<sequence length="255" mass="27424">MREDGEVRCVPQGDLILVGGTLLPQSPSCGLSTREVWEERLPLKTEAKKLLSTSAFSLSVVTSLPVLLVRGGYAFFDLPFLADLPIEPLIIILCVPCQVQLQLRLGLPDPIPTQPGSVPILFPGYLSLLPLPPRLPPILTSPISSLALVANRSGIASPLESPGLPTARRATFPADVGVVEVPQQDESLRGPGMSHPYDSGHIAMTYTGLSCLVILGDDLSRVNKDALLAGLRALQLEDGSLMITAWHKELDWNLM</sequence>
<dbReference type="EMBL" id="JAUNZN010000033">
    <property type="protein sequence ID" value="KAK4806894.1"/>
    <property type="molecule type" value="Genomic_DNA"/>
</dbReference>